<reference evidence="1 2" key="1">
    <citation type="submission" date="2023-10" db="EMBL/GenBank/DDBJ databases">
        <title>Bacteria for the degradation of biodegradable plastic PBAT(Polybutylene adipate terephthalate).</title>
        <authorList>
            <person name="Weon H.-Y."/>
            <person name="Yeon J."/>
        </authorList>
    </citation>
    <scope>NUCLEOTIDE SEQUENCE [LARGE SCALE GENOMIC DNA]</scope>
    <source>
        <strain evidence="1 2">SBD 7-3</strain>
    </source>
</reference>
<sequence length="200" mass="23051">MLATSSSHYYAELSDEALRVVAVALLDMRYATLSEMHSPYDDNYTRESTVFGRSRNMLIELATSRKYSWMTLAHAGLDVTFNIGRVPCRFFRDDPEDPEKAGFFRRNLSDSLFAEDEAAPVMWRFVVEKAMTADDEDRVHFVGYNVFQEKVAQWMYRPSTPTLHSVDREVPPAVILQPALVKLRDESVEEEDQQQVGNER</sequence>
<name>A0ABZ0CS41_9BURK</name>
<gene>
    <name evidence="1" type="ORF">RXV79_13260</name>
</gene>
<evidence type="ECO:0000313" key="2">
    <source>
        <dbReference type="Proteomes" id="UP001303946"/>
    </source>
</evidence>
<protein>
    <submittedName>
        <fullName evidence="1">Uncharacterized protein</fullName>
    </submittedName>
</protein>
<dbReference type="RefSeq" id="WP_316697970.1">
    <property type="nucleotide sequence ID" value="NZ_CP136336.1"/>
</dbReference>
<keyword evidence="2" id="KW-1185">Reference proteome</keyword>
<evidence type="ECO:0000313" key="1">
    <source>
        <dbReference type="EMBL" id="WOB05891.1"/>
    </source>
</evidence>
<proteinExistence type="predicted"/>
<organism evidence="1 2">
    <name type="scientific">Piscinibacter gummiphilus</name>
    <dbReference type="NCBI Taxonomy" id="946333"/>
    <lineage>
        <taxon>Bacteria</taxon>
        <taxon>Pseudomonadati</taxon>
        <taxon>Pseudomonadota</taxon>
        <taxon>Betaproteobacteria</taxon>
        <taxon>Burkholderiales</taxon>
        <taxon>Sphaerotilaceae</taxon>
        <taxon>Piscinibacter</taxon>
    </lineage>
</organism>
<dbReference type="EMBL" id="CP136336">
    <property type="protein sequence ID" value="WOB05891.1"/>
    <property type="molecule type" value="Genomic_DNA"/>
</dbReference>
<accession>A0ABZ0CS41</accession>
<dbReference type="Proteomes" id="UP001303946">
    <property type="component" value="Chromosome"/>
</dbReference>